<dbReference type="PROSITE" id="PS50016">
    <property type="entry name" value="ZF_PHD_2"/>
    <property type="match status" value="2"/>
</dbReference>
<dbReference type="FunFam" id="3.90.190.10:FF:000084">
    <property type="entry name" value="Tyrosine phospatase-like protein"/>
    <property type="match status" value="1"/>
</dbReference>
<organism evidence="9">
    <name type="scientific">Selaginella moellendorffii</name>
    <name type="common">Spikemoss</name>
    <dbReference type="NCBI Taxonomy" id="88036"/>
    <lineage>
        <taxon>Eukaryota</taxon>
        <taxon>Viridiplantae</taxon>
        <taxon>Streptophyta</taxon>
        <taxon>Embryophyta</taxon>
        <taxon>Tracheophyta</taxon>
        <taxon>Lycopodiopsida</taxon>
        <taxon>Selaginellales</taxon>
        <taxon>Selaginellaceae</taxon>
        <taxon>Selaginella</taxon>
    </lineage>
</organism>
<keyword evidence="2" id="KW-0677">Repeat</keyword>
<dbReference type="GO" id="GO:0006357">
    <property type="term" value="P:regulation of transcription by RNA polymerase II"/>
    <property type="evidence" value="ECO:0000318"/>
    <property type="project" value="GO_Central"/>
</dbReference>
<evidence type="ECO:0000256" key="1">
    <source>
        <dbReference type="ARBA" id="ARBA00022723"/>
    </source>
</evidence>
<dbReference type="InterPro" id="IPR011011">
    <property type="entry name" value="Znf_FYVE_PHD"/>
</dbReference>
<evidence type="ECO:0000256" key="4">
    <source>
        <dbReference type="ARBA" id="ARBA00022833"/>
    </source>
</evidence>
<evidence type="ECO:0000313" key="8">
    <source>
        <dbReference type="EMBL" id="EFJ10374.1"/>
    </source>
</evidence>
<dbReference type="Gramene" id="EFJ10374">
    <property type="protein sequence ID" value="EFJ10374"/>
    <property type="gene ID" value="SELMODRAFT_447369"/>
</dbReference>
<dbReference type="InterPro" id="IPR004861">
    <property type="entry name" value="Siw14-like"/>
</dbReference>
<dbReference type="SUPFAM" id="SSF52799">
    <property type="entry name" value="(Phosphotyrosine protein) phosphatases II"/>
    <property type="match status" value="1"/>
</dbReference>
<dbReference type="InterPro" id="IPR001965">
    <property type="entry name" value="Znf_PHD"/>
</dbReference>
<evidence type="ECO:0000259" key="7">
    <source>
        <dbReference type="PROSITE" id="PS50016"/>
    </source>
</evidence>
<dbReference type="SMART" id="SM00249">
    <property type="entry name" value="PHD"/>
    <property type="match status" value="3"/>
</dbReference>
<dbReference type="GO" id="GO:0004402">
    <property type="term" value="F:histone acetyltransferase activity"/>
    <property type="evidence" value="ECO:0000318"/>
    <property type="project" value="GO_Central"/>
</dbReference>
<feature type="region of interest" description="Disordered" evidence="6">
    <location>
        <begin position="402"/>
        <end position="524"/>
    </location>
</feature>
<dbReference type="FunCoup" id="D8SYV9">
    <property type="interactions" value="1339"/>
</dbReference>
<dbReference type="GO" id="GO:0003712">
    <property type="term" value="F:transcription coregulator activity"/>
    <property type="evidence" value="ECO:0000318"/>
    <property type="project" value="GO_Central"/>
</dbReference>
<dbReference type="OMA" id="VENHAEH"/>
<evidence type="ECO:0000256" key="3">
    <source>
        <dbReference type="ARBA" id="ARBA00022771"/>
    </source>
</evidence>
<dbReference type="GO" id="GO:0000785">
    <property type="term" value="C:chromatin"/>
    <property type="evidence" value="ECO:0000318"/>
    <property type="project" value="GO_Central"/>
</dbReference>
<dbReference type="InterPro" id="IPR013083">
    <property type="entry name" value="Znf_RING/FYVE/PHD"/>
</dbReference>
<dbReference type="HOGENOM" id="CLU_365396_0_0_1"/>
<dbReference type="Gene3D" id="3.90.190.10">
    <property type="entry name" value="Protein tyrosine phosphatase superfamily"/>
    <property type="match status" value="1"/>
</dbReference>
<keyword evidence="3 5" id="KW-0863">Zinc-finger</keyword>
<dbReference type="STRING" id="88036.D8SYV9"/>
<dbReference type="EMBL" id="GL377654">
    <property type="protein sequence ID" value="EFJ10374.1"/>
    <property type="molecule type" value="Genomic_DNA"/>
</dbReference>
<dbReference type="CDD" id="cd17663">
    <property type="entry name" value="PFA-DSP_Oca6"/>
    <property type="match status" value="1"/>
</dbReference>
<dbReference type="Pfam" id="PF23004">
    <property type="entry name" value="PHDvar_NSD"/>
    <property type="match status" value="1"/>
</dbReference>
<evidence type="ECO:0000256" key="2">
    <source>
        <dbReference type="ARBA" id="ARBA00022737"/>
    </source>
</evidence>
<dbReference type="PANTHER" id="PTHR31126">
    <property type="entry name" value="TYROSINE-PROTEIN PHOSPHATASE"/>
    <property type="match status" value="1"/>
</dbReference>
<dbReference type="eggNOG" id="KOG1572">
    <property type="taxonomic scope" value="Eukaryota"/>
</dbReference>
<keyword evidence="9" id="KW-1185">Reference proteome</keyword>
<evidence type="ECO:0000256" key="6">
    <source>
        <dbReference type="SAM" id="MobiDB-lite"/>
    </source>
</evidence>
<dbReference type="KEGG" id="smo:SELMODRAFT_447369"/>
<dbReference type="CDD" id="cd15566">
    <property type="entry name" value="PHD3_NSD"/>
    <property type="match status" value="1"/>
</dbReference>
<feature type="domain" description="PHD-type" evidence="7">
    <location>
        <begin position="315"/>
        <end position="374"/>
    </location>
</feature>
<dbReference type="InterPro" id="IPR019787">
    <property type="entry name" value="Znf_PHD-finger"/>
</dbReference>
<dbReference type="GO" id="GO:0008270">
    <property type="term" value="F:zinc ion binding"/>
    <property type="evidence" value="ECO:0007669"/>
    <property type="project" value="UniProtKB-KW"/>
</dbReference>
<keyword evidence="4" id="KW-0862">Zinc</keyword>
<dbReference type="Gene3D" id="3.30.40.10">
    <property type="entry name" value="Zinc/RING finger domain, C3HC4 (zinc finger)"/>
    <property type="match status" value="3"/>
</dbReference>
<accession>D8SYV9</accession>
<feature type="compositionally biased region" description="Acidic residues" evidence="6">
    <location>
        <begin position="113"/>
        <end position="141"/>
    </location>
</feature>
<reference evidence="8 9" key="1">
    <citation type="journal article" date="2011" name="Science">
        <title>The Selaginella genome identifies genetic changes associated with the evolution of vascular plants.</title>
        <authorList>
            <person name="Banks J.A."/>
            <person name="Nishiyama T."/>
            <person name="Hasebe M."/>
            <person name="Bowman J.L."/>
            <person name="Gribskov M."/>
            <person name="dePamphilis C."/>
            <person name="Albert V.A."/>
            <person name="Aono N."/>
            <person name="Aoyama T."/>
            <person name="Ambrose B.A."/>
            <person name="Ashton N.W."/>
            <person name="Axtell M.J."/>
            <person name="Barker E."/>
            <person name="Barker M.S."/>
            <person name="Bennetzen J.L."/>
            <person name="Bonawitz N.D."/>
            <person name="Chapple C."/>
            <person name="Cheng C."/>
            <person name="Correa L.G."/>
            <person name="Dacre M."/>
            <person name="DeBarry J."/>
            <person name="Dreyer I."/>
            <person name="Elias M."/>
            <person name="Engstrom E.M."/>
            <person name="Estelle M."/>
            <person name="Feng L."/>
            <person name="Finet C."/>
            <person name="Floyd S.K."/>
            <person name="Frommer W.B."/>
            <person name="Fujita T."/>
            <person name="Gramzow L."/>
            <person name="Gutensohn M."/>
            <person name="Harholt J."/>
            <person name="Hattori M."/>
            <person name="Heyl A."/>
            <person name="Hirai T."/>
            <person name="Hiwatashi Y."/>
            <person name="Ishikawa M."/>
            <person name="Iwata M."/>
            <person name="Karol K.G."/>
            <person name="Koehler B."/>
            <person name="Kolukisaoglu U."/>
            <person name="Kubo M."/>
            <person name="Kurata T."/>
            <person name="Lalonde S."/>
            <person name="Li K."/>
            <person name="Li Y."/>
            <person name="Litt A."/>
            <person name="Lyons E."/>
            <person name="Manning G."/>
            <person name="Maruyama T."/>
            <person name="Michael T.P."/>
            <person name="Mikami K."/>
            <person name="Miyazaki S."/>
            <person name="Morinaga S."/>
            <person name="Murata T."/>
            <person name="Mueller-Roeber B."/>
            <person name="Nelson D.R."/>
            <person name="Obara M."/>
            <person name="Oguri Y."/>
            <person name="Olmstead R.G."/>
            <person name="Onodera N."/>
            <person name="Petersen B.L."/>
            <person name="Pils B."/>
            <person name="Prigge M."/>
            <person name="Rensing S.A."/>
            <person name="Riano-Pachon D.M."/>
            <person name="Roberts A.W."/>
            <person name="Sato Y."/>
            <person name="Scheller H.V."/>
            <person name="Schulz B."/>
            <person name="Schulz C."/>
            <person name="Shakirov E.V."/>
            <person name="Shibagaki N."/>
            <person name="Shinohara N."/>
            <person name="Shippen D.E."/>
            <person name="Soerensen I."/>
            <person name="Sotooka R."/>
            <person name="Sugimoto N."/>
            <person name="Sugita M."/>
            <person name="Sumikawa N."/>
            <person name="Tanurdzic M."/>
            <person name="Theissen G."/>
            <person name="Ulvskov P."/>
            <person name="Wakazuki S."/>
            <person name="Weng J.K."/>
            <person name="Willats W.W."/>
            <person name="Wipf D."/>
            <person name="Wolf P.G."/>
            <person name="Yang L."/>
            <person name="Zimmer A.D."/>
            <person name="Zhu Q."/>
            <person name="Mitros T."/>
            <person name="Hellsten U."/>
            <person name="Loque D."/>
            <person name="Otillar R."/>
            <person name="Salamov A."/>
            <person name="Schmutz J."/>
            <person name="Shapiro H."/>
            <person name="Lindquist E."/>
            <person name="Lucas S."/>
            <person name="Rokhsar D."/>
            <person name="Grigoriev I.V."/>
        </authorList>
    </citation>
    <scope>NUCLEOTIDE SEQUENCE [LARGE SCALE GENOMIC DNA]</scope>
</reference>
<dbReference type="Pfam" id="PF00628">
    <property type="entry name" value="PHD"/>
    <property type="match status" value="1"/>
</dbReference>
<dbReference type="eggNOG" id="KOG4443">
    <property type="taxonomic scope" value="Eukaryota"/>
</dbReference>
<keyword evidence="1" id="KW-0479">Metal-binding</keyword>
<sequence>MAFHVACPLTCRKICNCALGSSGPLRKLGGKDAFLRNAAALQKLLAKSPLMITTGEDTVEVLVPRQSKESSKKKKKKPSTSVAAAAAEEDGGAPQDPQELQAQEEEKILESVPEPEADHEAEQEEEPEQPEQPEPEPEIEEQSVPAEDNQPDYQTPDDGGGEVSTPSQPEESVAPPEEIFCGLCQLAEAESKKQERMLTCQGCDRRFHRKCLKDWAGNRDLFNWASWRCLHCRTCEDCKVTGDPNRLLFCKRCDEAHHNNCKQSGAKAPAKGPFLCPKHSQCHSCGTRVPGGGSSSRWFHSYLFCDACGRLFVKDKYCPICMKVYRESEPTPMVLCDGCEHWVHCVCEGISDEKYQEFQTIQNLRFTCAACRGECFQATSVEEAVVELWKRKDEADRDQIKSLRASAGLPSESEMARLCPSSDDEQAPASAPARKEGKWVFKVNSSAKARGKSSEEAADSSKKRSRSDNVEPPETERKTLKLKIKKPSGTEVVEASNTARGQRSKRKRPASSQEEEVADAVESDEDDTSILHRLGSDAVTKRVEVCRSSDKTWLKGTITHVQQRRSQFTVNFDNGDKKTLKYGKEKVRLLGKRERYAIVEESLYRGAYPTMKNFRFLKRLHLKTIVSLTPEAQPNKDLRSFCQDQGIHLQHFHVDKFQDVVTLSHNQVVEILHRIISVENLPAYLHCLDGAHVTGLVVMCLRKLQCWNLSTSTAEFCRFQRTGEISREESQFVESFQGSILIPPRIPQWLWQGVRTVNHPIFRLTYLPDEESDA</sequence>
<evidence type="ECO:0000313" key="9">
    <source>
        <dbReference type="Proteomes" id="UP000001514"/>
    </source>
</evidence>
<feature type="domain" description="PHD-type" evidence="7">
    <location>
        <begin position="178"/>
        <end position="235"/>
    </location>
</feature>
<dbReference type="Gene3D" id="2.30.30.140">
    <property type="match status" value="1"/>
</dbReference>
<dbReference type="GO" id="GO:0003682">
    <property type="term" value="F:chromatin binding"/>
    <property type="evidence" value="ECO:0000318"/>
    <property type="project" value="GO_Central"/>
</dbReference>
<dbReference type="InParanoid" id="D8SYV9"/>
<protein>
    <recommendedName>
        <fullName evidence="7">PHD-type domain-containing protein</fullName>
    </recommendedName>
</protein>
<dbReference type="Pfam" id="PF03162">
    <property type="entry name" value="Y_phosphatase2"/>
    <property type="match status" value="1"/>
</dbReference>
<gene>
    <name evidence="8" type="ORF">SELMODRAFT_447369</name>
</gene>
<dbReference type="Proteomes" id="UP000001514">
    <property type="component" value="Unassembled WGS sequence"/>
</dbReference>
<dbReference type="AlphaFoldDB" id="D8SYV9"/>
<feature type="region of interest" description="Disordered" evidence="6">
    <location>
        <begin position="63"/>
        <end position="174"/>
    </location>
</feature>
<feature type="compositionally biased region" description="Basic and acidic residues" evidence="6">
    <location>
        <begin position="452"/>
        <end position="479"/>
    </location>
</feature>
<dbReference type="InterPro" id="IPR055197">
    <property type="entry name" value="PHDvar_NSD"/>
</dbReference>
<proteinExistence type="predicted"/>
<name>D8SYV9_SELML</name>
<feature type="compositionally biased region" description="Acidic residues" evidence="6">
    <location>
        <begin position="513"/>
        <end position="524"/>
    </location>
</feature>
<dbReference type="PANTHER" id="PTHR31126:SF14">
    <property type="entry name" value="TYROSINE-PROTEIN PHOSPHATASE OCA6-RELATED"/>
    <property type="match status" value="1"/>
</dbReference>
<dbReference type="SUPFAM" id="SSF57903">
    <property type="entry name" value="FYVE/PHD zinc finger"/>
    <property type="match status" value="3"/>
</dbReference>
<dbReference type="GO" id="GO:0005634">
    <property type="term" value="C:nucleus"/>
    <property type="evidence" value="ECO:0000318"/>
    <property type="project" value="GO_Central"/>
</dbReference>
<dbReference type="InterPro" id="IPR029021">
    <property type="entry name" value="Prot-tyrosine_phosphatase-like"/>
</dbReference>
<evidence type="ECO:0000256" key="5">
    <source>
        <dbReference type="PROSITE-ProRule" id="PRU00146"/>
    </source>
</evidence>